<evidence type="ECO:0008006" key="3">
    <source>
        <dbReference type="Google" id="ProtNLM"/>
    </source>
</evidence>
<dbReference type="Proteomes" id="UP000281553">
    <property type="component" value="Unassembled WGS sequence"/>
</dbReference>
<proteinExistence type="predicted"/>
<organism evidence="1 2">
    <name type="scientific">Dibothriocephalus latus</name>
    <name type="common">Fish tapeworm</name>
    <name type="synonym">Diphyllobothrium latum</name>
    <dbReference type="NCBI Taxonomy" id="60516"/>
    <lineage>
        <taxon>Eukaryota</taxon>
        <taxon>Metazoa</taxon>
        <taxon>Spiralia</taxon>
        <taxon>Lophotrochozoa</taxon>
        <taxon>Platyhelminthes</taxon>
        <taxon>Cestoda</taxon>
        <taxon>Eucestoda</taxon>
        <taxon>Diphyllobothriidea</taxon>
        <taxon>Diphyllobothriidae</taxon>
        <taxon>Dibothriocephalus</taxon>
    </lineage>
</organism>
<accession>A0A3P7P504</accession>
<name>A0A3P7P504_DIBLA</name>
<dbReference type="EMBL" id="UYRU01116326">
    <property type="protein sequence ID" value="VDN45393.1"/>
    <property type="molecule type" value="Genomic_DNA"/>
</dbReference>
<dbReference type="AlphaFoldDB" id="A0A3P7P504"/>
<feature type="non-terminal residue" evidence="1">
    <location>
        <position position="46"/>
    </location>
</feature>
<sequence length="46" mass="5214">MEEFKDWLAAAEKEVDTKIIGLNGNTLDDVISQFAVRELPVFVVDF</sequence>
<evidence type="ECO:0000313" key="1">
    <source>
        <dbReference type="EMBL" id="VDN45393.1"/>
    </source>
</evidence>
<gene>
    <name evidence="1" type="ORF">DILT_LOCUS19588</name>
</gene>
<reference evidence="1 2" key="1">
    <citation type="submission" date="2018-11" db="EMBL/GenBank/DDBJ databases">
        <authorList>
            <consortium name="Pathogen Informatics"/>
        </authorList>
    </citation>
    <scope>NUCLEOTIDE SEQUENCE [LARGE SCALE GENOMIC DNA]</scope>
</reference>
<protein>
    <recommendedName>
        <fullName evidence="3">Thioredoxin domain-containing protein</fullName>
    </recommendedName>
</protein>
<keyword evidence="2" id="KW-1185">Reference proteome</keyword>
<evidence type="ECO:0000313" key="2">
    <source>
        <dbReference type="Proteomes" id="UP000281553"/>
    </source>
</evidence>